<accession>A0ABR7CJY9</accession>
<dbReference type="InterPro" id="IPR024361">
    <property type="entry name" value="BACON"/>
</dbReference>
<gene>
    <name evidence="2" type="ORF">H8S08_02565</name>
</gene>
<dbReference type="RefSeq" id="WP_118656412.1">
    <property type="nucleotide sequence ID" value="NZ_JACOOK010000001.1"/>
</dbReference>
<keyword evidence="3" id="KW-1185">Reference proteome</keyword>
<dbReference type="Pfam" id="PF13004">
    <property type="entry name" value="BACON"/>
    <property type="match status" value="2"/>
</dbReference>
<protein>
    <submittedName>
        <fullName evidence="2">BACON domain-containing protein</fullName>
    </submittedName>
</protein>
<evidence type="ECO:0000313" key="2">
    <source>
        <dbReference type="EMBL" id="MBC5615904.1"/>
    </source>
</evidence>
<name>A0ABR7CJY9_9BACT</name>
<comment type="caution">
    <text evidence="2">The sequence shown here is derived from an EMBL/GenBank/DDBJ whole genome shotgun (WGS) entry which is preliminary data.</text>
</comment>
<sequence length="638" mass="70219">MKKFTLCSLLLLSSVIFWRCEDDFQSSMKLGDFSFMLDTTTWKVPVDGGRDYRVIEAPGDWTVKIQYPEGTTDKWVKISDTTGSFGKYKLTLVAGANTSYEFAREASLVFSSGEQTETMKIYQPTPIGAVVKQDTYNVEAGDTVIKVEFTVNVPYDYSISDNAQKWIIPVLGKAVDNVTLQFQILASNRSRERVGTITIYPEGGEAVPVTVTQAGASELIEYPIYEETDLRGNVSFVKNSDGSMDAWFLRSTPMKFQSEPHMYNKTGWWYAVTDNTNNAHWGKDAYDLGSGPIALKFYASTAFNQLCYMGSGSCTFTLYPWDTDYATSMAKTPVFQKTMTYDGGWAYPTGAGEYLPAGNYLAVVEGSAGNSVMVTTNEPDDEVWAYANGASTKKFLALSYEVYFQNPGVEFDNFNAYDFSAMVKAHSADGQSWDEPEFVFTANNAMLSQRDNLGYANNMAIAKVGSDYFMALSHDENGIWMAKSANGKDNWEILGDKSILESGKVVSMFINDAMIYLYFQVGSDIHVATTSAGSSDWYTTLKDNGSVLTVPSGVGGVSVVYNANISKYQILYSQSDVISSYVADAGTDKFEAGDIVVDGTRAGATQVGYFTNEAGIVPDEAKTWVGYQYSRGLIAMPL</sequence>
<dbReference type="Gene3D" id="2.60.40.10">
    <property type="entry name" value="Immunoglobulins"/>
    <property type="match status" value="2"/>
</dbReference>
<dbReference type="CDD" id="cd14948">
    <property type="entry name" value="BACON"/>
    <property type="match status" value="2"/>
</dbReference>
<evidence type="ECO:0000313" key="3">
    <source>
        <dbReference type="Proteomes" id="UP000636891"/>
    </source>
</evidence>
<dbReference type="Proteomes" id="UP000636891">
    <property type="component" value="Unassembled WGS sequence"/>
</dbReference>
<proteinExistence type="predicted"/>
<evidence type="ECO:0000259" key="1">
    <source>
        <dbReference type="Pfam" id="PF13004"/>
    </source>
</evidence>
<dbReference type="EMBL" id="JACOOK010000001">
    <property type="protein sequence ID" value="MBC5615904.1"/>
    <property type="molecule type" value="Genomic_DNA"/>
</dbReference>
<reference evidence="2 3" key="1">
    <citation type="submission" date="2020-08" db="EMBL/GenBank/DDBJ databases">
        <title>Genome public.</title>
        <authorList>
            <person name="Liu C."/>
            <person name="Sun Q."/>
        </authorList>
    </citation>
    <scope>NUCLEOTIDE SEQUENCE [LARGE SCALE GENOMIC DNA]</scope>
    <source>
        <strain evidence="2 3">New-7</strain>
    </source>
</reference>
<organism evidence="2 3">
    <name type="scientific">Alistipes hominis</name>
    <dbReference type="NCBI Taxonomy" id="2763015"/>
    <lineage>
        <taxon>Bacteria</taxon>
        <taxon>Pseudomonadati</taxon>
        <taxon>Bacteroidota</taxon>
        <taxon>Bacteroidia</taxon>
        <taxon>Bacteroidales</taxon>
        <taxon>Rikenellaceae</taxon>
        <taxon>Alistipes</taxon>
    </lineage>
</organism>
<dbReference type="InterPro" id="IPR013783">
    <property type="entry name" value="Ig-like_fold"/>
</dbReference>
<feature type="domain" description="BACON" evidence="1">
    <location>
        <begin position="71"/>
        <end position="123"/>
    </location>
</feature>
<feature type="domain" description="BACON" evidence="1">
    <location>
        <begin position="158"/>
        <end position="214"/>
    </location>
</feature>